<feature type="region of interest" description="Disordered" evidence="1">
    <location>
        <begin position="156"/>
        <end position="194"/>
    </location>
</feature>
<dbReference type="AlphaFoldDB" id="A0A174US40"/>
<name>A0A174US40_BACT4</name>
<feature type="compositionally biased region" description="Basic and acidic residues" evidence="1">
    <location>
        <begin position="184"/>
        <end position="194"/>
    </location>
</feature>
<reference evidence="2 3" key="1">
    <citation type="submission" date="2015-09" db="EMBL/GenBank/DDBJ databases">
        <authorList>
            <consortium name="Pathogen Informatics"/>
        </authorList>
    </citation>
    <scope>NUCLEOTIDE SEQUENCE [LARGE SCALE GENOMIC DNA]</scope>
    <source>
        <strain evidence="2 3">2789STDY5834899</strain>
    </source>
</reference>
<accession>A0A174US40</accession>
<proteinExistence type="predicted"/>
<evidence type="ECO:0000313" key="3">
    <source>
        <dbReference type="Proteomes" id="UP000095576"/>
    </source>
</evidence>
<feature type="compositionally biased region" description="Basic residues" evidence="1">
    <location>
        <begin position="167"/>
        <end position="178"/>
    </location>
</feature>
<organism evidence="2 3">
    <name type="scientific">Bacteroides thetaiotaomicron</name>
    <dbReference type="NCBI Taxonomy" id="818"/>
    <lineage>
        <taxon>Bacteria</taxon>
        <taxon>Pseudomonadati</taxon>
        <taxon>Bacteroidota</taxon>
        <taxon>Bacteroidia</taxon>
        <taxon>Bacteroidales</taxon>
        <taxon>Bacteroidaceae</taxon>
        <taxon>Bacteroides</taxon>
    </lineage>
</organism>
<sequence length="194" mass="22220">MVFYHLIMQMIPGTYPGASHEPDHVPLFHLRTFPGVNECQMCVSGLKSETVRNDYRFPISGRFTCERHRPTGCGVYGSRIHRRHIQACVKLPFTAYRMRPVAITVGDPVFLFQGCDRGDETVNIPVLLDDPPHRGDVPVIPCGLQHLHDQRTFVLRPHPADRDQRKDRKAKYPPHSRCRCSPGQKERDGLRSSR</sequence>
<dbReference type="Proteomes" id="UP000095576">
    <property type="component" value="Unassembled WGS sequence"/>
</dbReference>
<gene>
    <name evidence="2" type="ORF">ERS852511_04930</name>
</gene>
<dbReference type="EMBL" id="CZAP01000034">
    <property type="protein sequence ID" value="CUQ25032.1"/>
    <property type="molecule type" value="Genomic_DNA"/>
</dbReference>
<evidence type="ECO:0000313" key="2">
    <source>
        <dbReference type="EMBL" id="CUQ25032.1"/>
    </source>
</evidence>
<evidence type="ECO:0000256" key="1">
    <source>
        <dbReference type="SAM" id="MobiDB-lite"/>
    </source>
</evidence>
<protein>
    <submittedName>
        <fullName evidence="2">Uncharacterized protein</fullName>
    </submittedName>
</protein>